<proteinExistence type="predicted"/>
<organism evidence="1 2">
    <name type="scientific">Spodoptera exempta nucleopolyhedrovirus</name>
    <dbReference type="NCBI Taxonomy" id="1242863"/>
    <lineage>
        <taxon>Viruses</taxon>
        <taxon>Viruses incertae sedis</taxon>
        <taxon>Naldaviricetes</taxon>
        <taxon>Lefavirales</taxon>
        <taxon>Baculoviridae</taxon>
        <taxon>Alphabaculovirus</taxon>
        <taxon>Alphabaculovirus spexemptae</taxon>
    </lineage>
</organism>
<dbReference type="GeneID" id="65101703"/>
<name>A0A410S7X5_9ABAC</name>
<dbReference type="RefSeq" id="YP_010086535.1">
    <property type="nucleotide sequence ID" value="NC_055455.1"/>
</dbReference>
<protein>
    <submittedName>
        <fullName evidence="1">Uncharacterized protein</fullName>
    </submittedName>
</protein>
<evidence type="ECO:0000313" key="2">
    <source>
        <dbReference type="Proteomes" id="UP000503509"/>
    </source>
</evidence>
<reference evidence="1 2" key="1">
    <citation type="submission" date="2018-08" db="EMBL/GenBank/DDBJ databases">
        <title>Sequence analysis of the African armyworm, Spodoptera exempta nucleopolyhedrovirus.</title>
        <authorList>
            <person name="Escasa S.R."/>
            <person name="Mowery J.D."/>
            <person name="Bauchan G.R."/>
            <person name="Harrison R.L."/>
            <person name="Cory J.S."/>
        </authorList>
    </citation>
    <scope>NUCLEOTIDE SEQUENCE [LARGE SCALE GENOMIC DNA]</scope>
    <source>
        <strain evidence="1 2">244.1</strain>
    </source>
</reference>
<dbReference type="EMBL" id="MH717816">
    <property type="protein sequence ID" value="QAT90403.1"/>
    <property type="molecule type" value="Genomic_DNA"/>
</dbReference>
<keyword evidence="2" id="KW-1185">Reference proteome</keyword>
<dbReference type="Proteomes" id="UP000503509">
    <property type="component" value="Genome"/>
</dbReference>
<sequence>MIAFSNKCLLLDMIVKDIRLINKQLLNMQNMLDFEDIICASDLDALRPALDKLIDSLYVLKRRDLDDSTIERMMSETKSENTIRNELVYMLTKYAQDKKYDYDFVHLKTCVFMKKRLQCRFDKIFWNSTPSDCVEQFKLIVDMFADSTCREHFNMTIEKMISLCNKILDRANNLYSLLL</sequence>
<evidence type="ECO:0000313" key="1">
    <source>
        <dbReference type="EMBL" id="QAT90403.1"/>
    </source>
</evidence>
<accession>A0A410S7X5</accession>
<dbReference type="KEGG" id="vg:65101703"/>